<feature type="coiled-coil region" evidence="1">
    <location>
        <begin position="836"/>
        <end position="870"/>
    </location>
</feature>
<protein>
    <submittedName>
        <fullName evidence="3">Uncharacterized protein</fullName>
    </submittedName>
</protein>
<keyword evidence="4" id="KW-1185">Reference proteome</keyword>
<gene>
    <name evidence="3" type="ORF">EUX98_g8571</name>
</gene>
<comment type="caution">
    <text evidence="3">The sequence shown here is derived from an EMBL/GenBank/DDBJ whole genome shotgun (WGS) entry which is preliminary data.</text>
</comment>
<sequence length="878" mass="97323">MVSLRSGKNAAPPPQAAPQARPRKVGKMKVSMPTRGDEREEGEVLKEAHTAKSPGPSLREPPYSSESMDSHAEDDYAQTRAKRSPSFSDSDGDDLIEEGVPEDALTLEDVVPNGKAAKKHREKKKKDKTTKVKKDKGKAKAKAKETSSDGEDIQVKKDRGKGNRNVIPVKADAVSTSSSLQREEGNILSDIERILRKAREAVEDEEAGVESEAHKSNSGPLPKEADEACQRVRDLVDELKLVWARKYKKPPEFFARRMGMSIKPQRETSTWGLFQRKFRNENPDLNKKMFSKLASAAYKKLNDSMDEWTQDAIDLYWDEVRSEFDASRVAESDDEEYWSDKNVRIRVKEFAAHLTDMANTFGRLHGTHAMGVVVHVPVDDGAQYIQWYGNTKETKALMDANEDIMNQLNGFIRTSIAALKLSQMGWDMGPGLETILRWSKTRAVPTPKPLVLASSTAKTPHGKMATKTGKVNKVQKGGDAGLEDELNGGGLAPSDLTASAEEKRTMYTAQTLRRYNAAGALAHDEWRPVSQFQGRRFLELAVKYGIRCTNVPSRGGTKLTHPGKGYNRKHVPFNLLGTGRGWMFEPLSKEDLALPKNSTEWANLALVIDTDGNTLNRVRDSDAWLSKHGRAYMPMGDLISGGDGDSGDENSDEEPVQPVEKKKKREADGEGDGQPEPKKSKVIAQDDEYRSSVSGVPDAHMSSQRMPVGRRPDPDAHAEAGPSRAGGVARHWTDDMDVDDQLPSFVDDHERPPVSSSREPHHDVDANSSSKADHPEVHRDRGAVGGMNRAFALSRARHAVRSEEEYQQELGHRALDLMAQIRAVEEAIEGQGDKVDETLRQKLHRLNATANELREEHVNAMVLLQSAKEQLAGLEGDQ</sequence>
<accession>A0A4S4M7I4</accession>
<dbReference type="Proteomes" id="UP000308730">
    <property type="component" value="Unassembled WGS sequence"/>
</dbReference>
<feature type="compositionally biased region" description="Basic and acidic residues" evidence="2">
    <location>
        <begin position="746"/>
        <end position="782"/>
    </location>
</feature>
<name>A0A4S4M7I4_9APHY</name>
<evidence type="ECO:0000256" key="2">
    <source>
        <dbReference type="SAM" id="MobiDB-lite"/>
    </source>
</evidence>
<evidence type="ECO:0000256" key="1">
    <source>
        <dbReference type="SAM" id="Coils"/>
    </source>
</evidence>
<evidence type="ECO:0000313" key="3">
    <source>
        <dbReference type="EMBL" id="THH20518.1"/>
    </source>
</evidence>
<keyword evidence="1" id="KW-0175">Coiled coil</keyword>
<feature type="region of interest" description="Disordered" evidence="2">
    <location>
        <begin position="474"/>
        <end position="495"/>
    </location>
</feature>
<feature type="compositionally biased region" description="Acidic residues" evidence="2">
    <location>
        <begin position="645"/>
        <end position="655"/>
    </location>
</feature>
<evidence type="ECO:0000313" key="4">
    <source>
        <dbReference type="Proteomes" id="UP000308730"/>
    </source>
</evidence>
<organism evidence="3 4">
    <name type="scientific">Antrodiella citrinella</name>
    <dbReference type="NCBI Taxonomy" id="2447956"/>
    <lineage>
        <taxon>Eukaryota</taxon>
        <taxon>Fungi</taxon>
        <taxon>Dikarya</taxon>
        <taxon>Basidiomycota</taxon>
        <taxon>Agaricomycotina</taxon>
        <taxon>Agaricomycetes</taxon>
        <taxon>Polyporales</taxon>
        <taxon>Steccherinaceae</taxon>
        <taxon>Antrodiella</taxon>
    </lineage>
</organism>
<dbReference type="EMBL" id="SGPM01000489">
    <property type="protein sequence ID" value="THH20518.1"/>
    <property type="molecule type" value="Genomic_DNA"/>
</dbReference>
<feature type="compositionally biased region" description="Basic and acidic residues" evidence="2">
    <location>
        <begin position="35"/>
        <end position="50"/>
    </location>
</feature>
<proteinExistence type="predicted"/>
<feature type="region of interest" description="Disordered" evidence="2">
    <location>
        <begin position="1"/>
        <end position="178"/>
    </location>
</feature>
<feature type="compositionally biased region" description="Basic residues" evidence="2">
    <location>
        <begin position="116"/>
        <end position="141"/>
    </location>
</feature>
<reference evidence="3 4" key="1">
    <citation type="submission" date="2019-02" db="EMBL/GenBank/DDBJ databases">
        <title>Genome sequencing of the rare red list fungi Antrodiella citrinella (Flaviporus citrinellus).</title>
        <authorList>
            <person name="Buettner E."/>
            <person name="Kellner H."/>
        </authorList>
    </citation>
    <scope>NUCLEOTIDE SEQUENCE [LARGE SCALE GENOMIC DNA]</scope>
    <source>
        <strain evidence="3 4">DSM 108506</strain>
    </source>
</reference>
<feature type="region of interest" description="Disordered" evidence="2">
    <location>
        <begin position="635"/>
        <end position="786"/>
    </location>
</feature>
<feature type="region of interest" description="Disordered" evidence="2">
    <location>
        <begin position="202"/>
        <end position="226"/>
    </location>
</feature>
<feature type="compositionally biased region" description="Acidic residues" evidence="2">
    <location>
        <begin position="90"/>
        <end position="101"/>
    </location>
</feature>
<dbReference type="AlphaFoldDB" id="A0A4S4M7I4"/>
<feature type="compositionally biased region" description="Basic and acidic residues" evidence="2">
    <location>
        <begin position="142"/>
        <end position="161"/>
    </location>
</feature>